<sequence length="355" mass="40447">MTTRRNLNDTPLLGTVKNSVYFRHHRENPLSLDCLIVDEASMVDLALMSKLVAALPDHARLILLGDMDQLSSVEAGSVLGDICAGITQPETPLGQSIVKLQKSYRFDDQKGIGKLSRLINEGKAKQAWDFIHPTTNDQVKWNFLPLKKDLKSKIREALLPFYQSYFAADTIEAAFSKFKEFSILCGLRNGSYGAEQINQVIETILVEEEMIALEETWYKGRPIMITRNDYQLNLFNGDVGILFTDPEDGRRKAFFETTDPSEFRRITASRLPEHESVFAMTVHKSQGSEFKRVLLLLPDVESEVLTRELVYTGITRARENVEIWGVKKVFLQSIHKQCKRNSGLKEKLFSDRISR</sequence>
<protein>
    <submittedName>
        <fullName evidence="4">Exodeoxyribonuclease V subunit alpha</fullName>
    </submittedName>
</protein>
<dbReference type="GO" id="GO:0006310">
    <property type="term" value="P:DNA recombination"/>
    <property type="evidence" value="ECO:0007669"/>
    <property type="project" value="InterPro"/>
</dbReference>
<dbReference type="Pfam" id="PF13538">
    <property type="entry name" value="UvrD_C_2"/>
    <property type="match status" value="1"/>
</dbReference>
<dbReference type="EMBL" id="NVSR01000059">
    <property type="protein sequence ID" value="PCI27453.1"/>
    <property type="molecule type" value="Genomic_DNA"/>
</dbReference>
<proteinExistence type="predicted"/>
<name>A0A2A4T1K4_9DELT</name>
<dbReference type="GO" id="GO:0009338">
    <property type="term" value="C:exodeoxyribonuclease V complex"/>
    <property type="evidence" value="ECO:0007669"/>
    <property type="project" value="InterPro"/>
</dbReference>
<dbReference type="PANTHER" id="PTHR43788">
    <property type="entry name" value="DNA2/NAM7 HELICASE FAMILY MEMBER"/>
    <property type="match status" value="1"/>
</dbReference>
<evidence type="ECO:0000313" key="5">
    <source>
        <dbReference type="Proteomes" id="UP000218113"/>
    </source>
</evidence>
<keyword evidence="2" id="KW-0067">ATP-binding</keyword>
<dbReference type="Proteomes" id="UP000218113">
    <property type="component" value="Unassembled WGS sequence"/>
</dbReference>
<dbReference type="SUPFAM" id="SSF52540">
    <property type="entry name" value="P-loop containing nucleoside triphosphate hydrolases"/>
    <property type="match status" value="1"/>
</dbReference>
<feature type="domain" description="UvrD-like helicase C-terminal" evidence="3">
    <location>
        <begin position="277"/>
        <end position="321"/>
    </location>
</feature>
<gene>
    <name evidence="4" type="primary">recD</name>
    <name evidence="4" type="ORF">COB67_08490</name>
</gene>
<comment type="caution">
    <text evidence="4">The sequence shown here is derived from an EMBL/GenBank/DDBJ whole genome shotgun (WGS) entry which is preliminary data.</text>
</comment>
<dbReference type="Gene3D" id="3.40.50.300">
    <property type="entry name" value="P-loop containing nucleotide triphosphate hydrolases"/>
    <property type="match status" value="3"/>
</dbReference>
<dbReference type="GO" id="GO:0006302">
    <property type="term" value="P:double-strand break repair"/>
    <property type="evidence" value="ECO:0007669"/>
    <property type="project" value="InterPro"/>
</dbReference>
<dbReference type="GO" id="GO:0008854">
    <property type="term" value="F:exodeoxyribonuclease V activity"/>
    <property type="evidence" value="ECO:0007669"/>
    <property type="project" value="InterPro"/>
</dbReference>
<dbReference type="Pfam" id="PF13604">
    <property type="entry name" value="AAA_30"/>
    <property type="match status" value="1"/>
</dbReference>
<evidence type="ECO:0000259" key="3">
    <source>
        <dbReference type="Pfam" id="PF13538"/>
    </source>
</evidence>
<dbReference type="GO" id="GO:0017116">
    <property type="term" value="F:single-stranded DNA helicase activity"/>
    <property type="evidence" value="ECO:0007669"/>
    <property type="project" value="TreeGrafter"/>
</dbReference>
<dbReference type="InterPro" id="IPR027417">
    <property type="entry name" value="P-loop_NTPase"/>
</dbReference>
<evidence type="ECO:0000313" key="4">
    <source>
        <dbReference type="EMBL" id="PCI27453.1"/>
    </source>
</evidence>
<dbReference type="CDD" id="cd18809">
    <property type="entry name" value="SF1_C_RecD"/>
    <property type="match status" value="1"/>
</dbReference>
<keyword evidence="1" id="KW-0547">Nucleotide-binding</keyword>
<dbReference type="InterPro" id="IPR050534">
    <property type="entry name" value="Coronavir_polyprotein_1ab"/>
</dbReference>
<reference evidence="5" key="1">
    <citation type="submission" date="2017-08" db="EMBL/GenBank/DDBJ databases">
        <title>A dynamic microbial community with high functional redundancy inhabits the cold, oxic subseafloor aquifer.</title>
        <authorList>
            <person name="Tully B.J."/>
            <person name="Wheat C.G."/>
            <person name="Glazer B.T."/>
            <person name="Huber J.A."/>
        </authorList>
    </citation>
    <scope>NUCLEOTIDE SEQUENCE [LARGE SCALE GENOMIC DNA]</scope>
</reference>
<dbReference type="NCBIfam" id="TIGR01447">
    <property type="entry name" value="recD"/>
    <property type="match status" value="1"/>
</dbReference>
<evidence type="ECO:0000256" key="2">
    <source>
        <dbReference type="ARBA" id="ARBA00022840"/>
    </source>
</evidence>
<dbReference type="InterPro" id="IPR027785">
    <property type="entry name" value="UvrD-like_helicase_C"/>
</dbReference>
<dbReference type="InterPro" id="IPR006344">
    <property type="entry name" value="RecD"/>
</dbReference>
<organism evidence="4 5">
    <name type="scientific">SAR324 cluster bacterium</name>
    <dbReference type="NCBI Taxonomy" id="2024889"/>
    <lineage>
        <taxon>Bacteria</taxon>
        <taxon>Deltaproteobacteria</taxon>
        <taxon>SAR324 cluster</taxon>
    </lineage>
</organism>
<dbReference type="GO" id="GO:0005524">
    <property type="term" value="F:ATP binding"/>
    <property type="evidence" value="ECO:0007669"/>
    <property type="project" value="UniProtKB-KW"/>
</dbReference>
<accession>A0A2A4T1K4</accession>
<dbReference type="PANTHER" id="PTHR43788:SF6">
    <property type="entry name" value="DNA HELICASE B"/>
    <property type="match status" value="1"/>
</dbReference>
<dbReference type="AlphaFoldDB" id="A0A2A4T1K4"/>
<evidence type="ECO:0000256" key="1">
    <source>
        <dbReference type="ARBA" id="ARBA00022741"/>
    </source>
</evidence>